<evidence type="ECO:0000256" key="2">
    <source>
        <dbReference type="ARBA" id="ARBA00010871"/>
    </source>
</evidence>
<evidence type="ECO:0000256" key="1">
    <source>
        <dbReference type="ARBA" id="ARBA00004496"/>
    </source>
</evidence>
<dbReference type="AlphaFoldDB" id="A0A381WVH6"/>
<dbReference type="InterPro" id="IPR011761">
    <property type="entry name" value="ATP-grasp"/>
</dbReference>
<dbReference type="SUPFAM" id="SSF56059">
    <property type="entry name" value="Glutathione synthetase ATP-binding domain-like"/>
    <property type="match status" value="1"/>
</dbReference>
<organism evidence="11">
    <name type="scientific">marine metagenome</name>
    <dbReference type="NCBI Taxonomy" id="408172"/>
    <lineage>
        <taxon>unclassified sequences</taxon>
        <taxon>metagenomes</taxon>
        <taxon>ecological metagenomes</taxon>
    </lineage>
</organism>
<dbReference type="Gene3D" id="3.30.470.20">
    <property type="entry name" value="ATP-grasp fold, B domain"/>
    <property type="match status" value="1"/>
</dbReference>
<evidence type="ECO:0000313" key="11">
    <source>
        <dbReference type="EMBL" id="SVA56281.1"/>
    </source>
</evidence>
<keyword evidence="9" id="KW-0961">Cell wall biogenesis/degradation</keyword>
<dbReference type="GO" id="GO:0071555">
    <property type="term" value="P:cell wall organization"/>
    <property type="evidence" value="ECO:0007669"/>
    <property type="project" value="UniProtKB-KW"/>
</dbReference>
<comment type="subcellular location">
    <subcellularLocation>
        <location evidence="1">Cytoplasm</location>
    </subcellularLocation>
</comment>
<keyword evidence="3" id="KW-0963">Cytoplasm</keyword>
<dbReference type="EMBL" id="UINC01012959">
    <property type="protein sequence ID" value="SVA56281.1"/>
    <property type="molecule type" value="Genomic_DNA"/>
</dbReference>
<protein>
    <recommendedName>
        <fullName evidence="10">ATP-grasp domain-containing protein</fullName>
    </recommendedName>
</protein>
<sequence>VEIKKIAVLYGGTSSEREVSLESGRNIYSAVQALGYEASLIDYPSEFSIENSRQNDFIFIALHGYDGESGDLQELLTHESIKFSGSKSFACRRTWNKRVCKEILEINKIPTPSWFSVKALPGTFNEIFSEKLDKFESDTDIFIKPEEDGSSVDVFKISNEQEFTEAIENCSNRNRPFIIEECIDYKEITVPILNGKCLPPIEIITKESFYNYAAKYVNDDTKLIEAKFSSNLSNMLESICIDTYTLMECEGWARIDLLQRADESFYVMEVNTVPGMTSHSLFPKSAAIIGLDYNSLVEEIINAK</sequence>
<dbReference type="NCBIfam" id="NF002378">
    <property type="entry name" value="PRK01372.1"/>
    <property type="match status" value="1"/>
</dbReference>
<keyword evidence="6" id="KW-0067">ATP-binding</keyword>
<proteinExistence type="inferred from homology"/>
<dbReference type="GO" id="GO:0005524">
    <property type="term" value="F:ATP binding"/>
    <property type="evidence" value="ECO:0007669"/>
    <property type="project" value="UniProtKB-KW"/>
</dbReference>
<dbReference type="HAMAP" id="MF_00047">
    <property type="entry name" value="Dala_Dala_lig"/>
    <property type="match status" value="1"/>
</dbReference>
<evidence type="ECO:0000256" key="3">
    <source>
        <dbReference type="ARBA" id="ARBA00022490"/>
    </source>
</evidence>
<dbReference type="PIRSF" id="PIRSF039102">
    <property type="entry name" value="Ddl/VanB"/>
    <property type="match status" value="1"/>
</dbReference>
<dbReference type="InterPro" id="IPR000291">
    <property type="entry name" value="D-Ala_lig_Van_CS"/>
</dbReference>
<keyword evidence="5" id="KW-0547">Nucleotide-binding</keyword>
<evidence type="ECO:0000256" key="8">
    <source>
        <dbReference type="ARBA" id="ARBA00022984"/>
    </source>
</evidence>
<evidence type="ECO:0000256" key="5">
    <source>
        <dbReference type="ARBA" id="ARBA00022741"/>
    </source>
</evidence>
<evidence type="ECO:0000256" key="4">
    <source>
        <dbReference type="ARBA" id="ARBA00022598"/>
    </source>
</evidence>
<dbReference type="GO" id="GO:0008360">
    <property type="term" value="P:regulation of cell shape"/>
    <property type="evidence" value="ECO:0007669"/>
    <property type="project" value="UniProtKB-KW"/>
</dbReference>
<dbReference type="PROSITE" id="PS00844">
    <property type="entry name" value="DALA_DALA_LIGASE_2"/>
    <property type="match status" value="1"/>
</dbReference>
<dbReference type="PANTHER" id="PTHR23132">
    <property type="entry name" value="D-ALANINE--D-ALANINE LIGASE"/>
    <property type="match status" value="1"/>
</dbReference>
<dbReference type="InterPro" id="IPR005905">
    <property type="entry name" value="D_ala_D_ala"/>
</dbReference>
<dbReference type="Pfam" id="PF07478">
    <property type="entry name" value="Dala_Dala_lig_C"/>
    <property type="match status" value="1"/>
</dbReference>
<name>A0A381WVH6_9ZZZZ</name>
<dbReference type="InterPro" id="IPR013815">
    <property type="entry name" value="ATP_grasp_subdomain_1"/>
</dbReference>
<dbReference type="GO" id="GO:0005737">
    <property type="term" value="C:cytoplasm"/>
    <property type="evidence" value="ECO:0007669"/>
    <property type="project" value="UniProtKB-SubCell"/>
</dbReference>
<dbReference type="PROSITE" id="PS50975">
    <property type="entry name" value="ATP_GRASP"/>
    <property type="match status" value="1"/>
</dbReference>
<dbReference type="Gene3D" id="3.30.1490.20">
    <property type="entry name" value="ATP-grasp fold, A domain"/>
    <property type="match status" value="1"/>
</dbReference>
<dbReference type="Gene3D" id="3.40.50.20">
    <property type="match status" value="1"/>
</dbReference>
<dbReference type="GO" id="GO:0009252">
    <property type="term" value="P:peptidoglycan biosynthetic process"/>
    <property type="evidence" value="ECO:0007669"/>
    <property type="project" value="UniProtKB-KW"/>
</dbReference>
<accession>A0A381WVH6</accession>
<keyword evidence="8" id="KW-0573">Peptidoglycan synthesis</keyword>
<comment type="similarity">
    <text evidence="2">Belongs to the D-alanine--D-alanine ligase family.</text>
</comment>
<dbReference type="PANTHER" id="PTHR23132:SF23">
    <property type="entry name" value="D-ALANINE--D-ALANINE LIGASE B"/>
    <property type="match status" value="1"/>
</dbReference>
<feature type="domain" description="ATP-grasp" evidence="10">
    <location>
        <begin position="101"/>
        <end position="302"/>
    </location>
</feature>
<keyword evidence="4" id="KW-0436">Ligase</keyword>
<evidence type="ECO:0000256" key="6">
    <source>
        <dbReference type="ARBA" id="ARBA00022840"/>
    </source>
</evidence>
<dbReference type="InterPro" id="IPR011095">
    <property type="entry name" value="Dala_Dala_lig_C"/>
</dbReference>
<feature type="non-terminal residue" evidence="11">
    <location>
        <position position="1"/>
    </location>
</feature>
<evidence type="ECO:0000259" key="10">
    <source>
        <dbReference type="PROSITE" id="PS50975"/>
    </source>
</evidence>
<dbReference type="InterPro" id="IPR016185">
    <property type="entry name" value="PreATP-grasp_dom_sf"/>
</dbReference>
<dbReference type="SUPFAM" id="SSF52440">
    <property type="entry name" value="PreATP-grasp domain"/>
    <property type="match status" value="1"/>
</dbReference>
<dbReference type="GO" id="GO:0046872">
    <property type="term" value="F:metal ion binding"/>
    <property type="evidence" value="ECO:0007669"/>
    <property type="project" value="InterPro"/>
</dbReference>
<keyword evidence="7" id="KW-0133">Cell shape</keyword>
<evidence type="ECO:0000256" key="9">
    <source>
        <dbReference type="ARBA" id="ARBA00023316"/>
    </source>
</evidence>
<dbReference type="GO" id="GO:0008716">
    <property type="term" value="F:D-alanine-D-alanine ligase activity"/>
    <property type="evidence" value="ECO:0007669"/>
    <property type="project" value="InterPro"/>
</dbReference>
<gene>
    <name evidence="11" type="ORF">METZ01_LOCUS109135</name>
</gene>
<reference evidence="11" key="1">
    <citation type="submission" date="2018-05" db="EMBL/GenBank/DDBJ databases">
        <authorList>
            <person name="Lanie J.A."/>
            <person name="Ng W.-L."/>
            <person name="Kazmierczak K.M."/>
            <person name="Andrzejewski T.M."/>
            <person name="Davidsen T.M."/>
            <person name="Wayne K.J."/>
            <person name="Tettelin H."/>
            <person name="Glass J.I."/>
            <person name="Rusch D."/>
            <person name="Podicherti R."/>
            <person name="Tsui H.-C.T."/>
            <person name="Winkler M.E."/>
        </authorList>
    </citation>
    <scope>NUCLEOTIDE SEQUENCE</scope>
</reference>
<evidence type="ECO:0000256" key="7">
    <source>
        <dbReference type="ARBA" id="ARBA00022960"/>
    </source>
</evidence>